<proteinExistence type="predicted"/>
<reference evidence="1" key="1">
    <citation type="submission" date="2014-09" db="EMBL/GenBank/DDBJ databases">
        <authorList>
            <person name="Magalhaes I.L.F."/>
            <person name="Oliveira U."/>
            <person name="Santos F.R."/>
            <person name="Vidigal T.H.D.A."/>
            <person name="Brescovit A.D."/>
            <person name="Santos A.J."/>
        </authorList>
    </citation>
    <scope>NUCLEOTIDE SEQUENCE</scope>
    <source>
        <tissue evidence="1">Shoot tissue taken approximately 20 cm above the soil surface</tissue>
    </source>
</reference>
<dbReference type="EMBL" id="GBRH01260501">
    <property type="protein sequence ID" value="JAD37394.1"/>
    <property type="molecule type" value="Transcribed_RNA"/>
</dbReference>
<sequence length="15" mass="1908">MDRHARWMFGLKCRT</sequence>
<evidence type="ECO:0000313" key="1">
    <source>
        <dbReference type="EMBL" id="JAD37394.1"/>
    </source>
</evidence>
<organism evidence="1">
    <name type="scientific">Arundo donax</name>
    <name type="common">Giant reed</name>
    <name type="synonym">Donax arundinaceus</name>
    <dbReference type="NCBI Taxonomy" id="35708"/>
    <lineage>
        <taxon>Eukaryota</taxon>
        <taxon>Viridiplantae</taxon>
        <taxon>Streptophyta</taxon>
        <taxon>Embryophyta</taxon>
        <taxon>Tracheophyta</taxon>
        <taxon>Spermatophyta</taxon>
        <taxon>Magnoliopsida</taxon>
        <taxon>Liliopsida</taxon>
        <taxon>Poales</taxon>
        <taxon>Poaceae</taxon>
        <taxon>PACMAD clade</taxon>
        <taxon>Arundinoideae</taxon>
        <taxon>Arundineae</taxon>
        <taxon>Arundo</taxon>
    </lineage>
</organism>
<protein>
    <submittedName>
        <fullName evidence="1">Cyp10</fullName>
    </submittedName>
</protein>
<reference evidence="1" key="2">
    <citation type="journal article" date="2015" name="Data Brief">
        <title>Shoot transcriptome of the giant reed, Arundo donax.</title>
        <authorList>
            <person name="Barrero R.A."/>
            <person name="Guerrero F.D."/>
            <person name="Moolhuijzen P."/>
            <person name="Goolsby J.A."/>
            <person name="Tidwell J."/>
            <person name="Bellgard S.E."/>
            <person name="Bellgard M.I."/>
        </authorList>
    </citation>
    <scope>NUCLEOTIDE SEQUENCE</scope>
    <source>
        <tissue evidence="1">Shoot tissue taken approximately 20 cm above the soil surface</tissue>
    </source>
</reference>
<accession>A0A0A8ZDA4</accession>
<name>A0A0A8ZDA4_ARUDO</name>